<feature type="region of interest" description="Disordered" evidence="10">
    <location>
        <begin position="38"/>
        <end position="98"/>
    </location>
</feature>
<feature type="domain" description="C2H2-type" evidence="11">
    <location>
        <begin position="428"/>
        <end position="455"/>
    </location>
</feature>
<dbReference type="GO" id="GO:0000977">
    <property type="term" value="F:RNA polymerase II transcription regulatory region sequence-specific DNA binding"/>
    <property type="evidence" value="ECO:0007669"/>
    <property type="project" value="TreeGrafter"/>
</dbReference>
<evidence type="ECO:0000256" key="9">
    <source>
        <dbReference type="PROSITE-ProRule" id="PRU00042"/>
    </source>
</evidence>
<dbReference type="KEGG" id="tng:GSTEN00007974G001"/>
<keyword evidence="3" id="KW-0677">Repeat</keyword>
<name>Q4T372_TETNG</name>
<dbReference type="InterPro" id="IPR050717">
    <property type="entry name" value="C2H2-ZF_Transcription_Reg"/>
</dbReference>
<evidence type="ECO:0000313" key="12">
    <source>
        <dbReference type="EMBL" id="CAF92660.1"/>
    </source>
</evidence>
<comment type="caution">
    <text evidence="12">The sequence shown here is derived from an EMBL/GenBank/DDBJ whole genome shotgun (WGS) entry which is preliminary data.</text>
</comment>
<feature type="domain" description="C2H2-type" evidence="11">
    <location>
        <begin position="400"/>
        <end position="427"/>
    </location>
</feature>
<sequence>MHITGPTLVTVPLHITTNLAFGVLQREGGERIIHYGRDKDEKGNVTDMEKAEEMKMKNEQGEKNDKEEDTETCVRTEEKSEGTKETQQEKQKDCGYDSDMMMANGSREQPKILPTDFEEAKAITDDADNDEANEYMALTLRQQQQEQYQTPSVRDRLDSDKGKETLMKVVMQQEDICEGEHKKDEDKGVREKEKPKLIGAAVAEIAKVFEDGMVVLRLEVCQRDSEIKKLKTNLEVLHNELRSVQERVPLNADNSCRDGNQTDAPAEQLLPEVGRRDKDQSSPSLSEVQVKCEPLKGENDEASTQPDLPTLYQPSTTHWRPITQTQTESNNLDFLNLAPNSTMCLSESTLDPGLGATSIGLGGFPHGTFTRGLLGLNQYRTLYNTVRRRTVKRLMFKKGFICSYCGKCFERAGHLERHKRIHTGEKPFCCEICGRRFNQKCSLKEHTKLHIRCNEAGVQGMASSTLNHHQQSGSWSFQVFRQKKSFVCSYCGKVFERHGHLERHLRIHTGEKPYGCHICGRFFNQKSSLKGHMKTHR</sequence>
<proteinExistence type="predicted"/>
<keyword evidence="6" id="KW-0805">Transcription regulation</keyword>
<evidence type="ECO:0000256" key="7">
    <source>
        <dbReference type="ARBA" id="ARBA00023163"/>
    </source>
</evidence>
<accession>Q4T372</accession>
<dbReference type="Pfam" id="PF00096">
    <property type="entry name" value="zf-C2H2"/>
    <property type="match status" value="3"/>
</dbReference>
<dbReference type="SMART" id="SM00355">
    <property type="entry name" value="ZnF_C2H2"/>
    <property type="match status" value="4"/>
</dbReference>
<dbReference type="GO" id="GO:0008270">
    <property type="term" value="F:zinc ion binding"/>
    <property type="evidence" value="ECO:0007669"/>
    <property type="project" value="UniProtKB-KW"/>
</dbReference>
<evidence type="ECO:0000256" key="4">
    <source>
        <dbReference type="ARBA" id="ARBA00022771"/>
    </source>
</evidence>
<evidence type="ECO:0000256" key="10">
    <source>
        <dbReference type="SAM" id="MobiDB-lite"/>
    </source>
</evidence>
<dbReference type="Gene3D" id="3.30.160.60">
    <property type="entry name" value="Classic Zinc Finger"/>
    <property type="match status" value="4"/>
</dbReference>
<dbReference type="EMBL" id="CAAE01010112">
    <property type="protein sequence ID" value="CAF92660.1"/>
    <property type="molecule type" value="Genomic_DNA"/>
</dbReference>
<feature type="domain" description="C2H2-type" evidence="11">
    <location>
        <begin position="514"/>
        <end position="537"/>
    </location>
</feature>
<dbReference type="PANTHER" id="PTHR14196:SF12">
    <property type="entry name" value="ZINC FINGER PROTEIN 208-LIKE"/>
    <property type="match status" value="1"/>
</dbReference>
<dbReference type="GO" id="GO:0000981">
    <property type="term" value="F:DNA-binding transcription factor activity, RNA polymerase II-specific"/>
    <property type="evidence" value="ECO:0007669"/>
    <property type="project" value="TreeGrafter"/>
</dbReference>
<evidence type="ECO:0000256" key="6">
    <source>
        <dbReference type="ARBA" id="ARBA00023015"/>
    </source>
</evidence>
<evidence type="ECO:0000256" key="8">
    <source>
        <dbReference type="ARBA" id="ARBA00023242"/>
    </source>
</evidence>
<keyword evidence="2" id="KW-0479">Metal-binding</keyword>
<dbReference type="FunFam" id="3.30.160.60:FF:000557">
    <property type="entry name" value="zinc finger and SCAN domain-containing protein 29"/>
    <property type="match status" value="1"/>
</dbReference>
<feature type="compositionally biased region" description="Basic and acidic residues" evidence="10">
    <location>
        <begin position="38"/>
        <end position="95"/>
    </location>
</feature>
<evidence type="ECO:0000256" key="5">
    <source>
        <dbReference type="ARBA" id="ARBA00022833"/>
    </source>
</evidence>
<organism evidence="12">
    <name type="scientific">Tetraodon nigroviridis</name>
    <name type="common">Spotted green pufferfish</name>
    <name type="synonym">Chelonodon nigroviridis</name>
    <dbReference type="NCBI Taxonomy" id="99883"/>
    <lineage>
        <taxon>Eukaryota</taxon>
        <taxon>Metazoa</taxon>
        <taxon>Chordata</taxon>
        <taxon>Craniata</taxon>
        <taxon>Vertebrata</taxon>
        <taxon>Euteleostomi</taxon>
        <taxon>Actinopterygii</taxon>
        <taxon>Neopterygii</taxon>
        <taxon>Teleostei</taxon>
        <taxon>Neoteleostei</taxon>
        <taxon>Acanthomorphata</taxon>
        <taxon>Eupercaria</taxon>
        <taxon>Tetraodontiformes</taxon>
        <taxon>Tetradontoidea</taxon>
        <taxon>Tetraodontidae</taxon>
        <taxon>Tetraodon</taxon>
    </lineage>
</organism>
<evidence type="ECO:0000256" key="3">
    <source>
        <dbReference type="ARBA" id="ARBA00022737"/>
    </source>
</evidence>
<feature type="compositionally biased region" description="Polar residues" evidence="10">
    <location>
        <begin position="252"/>
        <end position="263"/>
    </location>
</feature>
<keyword evidence="8" id="KW-0539">Nucleus</keyword>
<dbReference type="PROSITE" id="PS50157">
    <property type="entry name" value="ZINC_FINGER_C2H2_2"/>
    <property type="match status" value="4"/>
</dbReference>
<feature type="region of interest" description="Disordered" evidence="10">
    <location>
        <begin position="250"/>
        <end position="308"/>
    </location>
</feature>
<dbReference type="FunFam" id="3.30.160.60:FF:002402">
    <property type="entry name" value="Zinc finger protein 347"/>
    <property type="match status" value="2"/>
</dbReference>
<dbReference type="GO" id="GO:0005634">
    <property type="term" value="C:nucleus"/>
    <property type="evidence" value="ECO:0007669"/>
    <property type="project" value="UniProtKB-SubCell"/>
</dbReference>
<dbReference type="AlphaFoldDB" id="Q4T372"/>
<dbReference type="OrthoDB" id="6077919at2759"/>
<dbReference type="SUPFAM" id="SSF57667">
    <property type="entry name" value="beta-beta-alpha zinc fingers"/>
    <property type="match status" value="2"/>
</dbReference>
<dbReference type="InterPro" id="IPR036236">
    <property type="entry name" value="Znf_C2H2_sf"/>
</dbReference>
<comment type="subcellular location">
    <subcellularLocation>
        <location evidence="1">Nucleus</location>
    </subcellularLocation>
</comment>
<evidence type="ECO:0000256" key="2">
    <source>
        <dbReference type="ARBA" id="ARBA00022723"/>
    </source>
</evidence>
<gene>
    <name evidence="12" type="ORF">GSTENG00007974001</name>
</gene>
<dbReference type="PROSITE" id="PS00028">
    <property type="entry name" value="ZINC_FINGER_C2H2_1"/>
    <property type="match status" value="4"/>
</dbReference>
<dbReference type="FunFam" id="3.30.160.60:FF:001289">
    <property type="entry name" value="Zinc finger protein 574"/>
    <property type="match status" value="1"/>
</dbReference>
<dbReference type="InterPro" id="IPR013087">
    <property type="entry name" value="Znf_C2H2_type"/>
</dbReference>
<reference evidence="12" key="2">
    <citation type="submission" date="2004-02" db="EMBL/GenBank/DDBJ databases">
        <authorList>
            <consortium name="Genoscope"/>
            <consortium name="Whitehead Institute Centre for Genome Research"/>
        </authorList>
    </citation>
    <scope>NUCLEOTIDE SEQUENCE</scope>
</reference>
<evidence type="ECO:0000256" key="1">
    <source>
        <dbReference type="ARBA" id="ARBA00004123"/>
    </source>
</evidence>
<feature type="non-terminal residue" evidence="12">
    <location>
        <position position="537"/>
    </location>
</feature>
<keyword evidence="7" id="KW-0804">Transcription</keyword>
<keyword evidence="4 9" id="KW-0863">Zinc-finger</keyword>
<keyword evidence="5" id="KW-0862">Zinc</keyword>
<reference evidence="12" key="1">
    <citation type="journal article" date="2004" name="Nature">
        <title>Genome duplication in the teleost fish Tetraodon nigroviridis reveals the early vertebrate proto-karyotype.</title>
        <authorList>
            <person name="Jaillon O."/>
            <person name="Aury J.-M."/>
            <person name="Brunet F."/>
            <person name="Petit J.-L."/>
            <person name="Stange-Thomann N."/>
            <person name="Mauceli E."/>
            <person name="Bouneau L."/>
            <person name="Fischer C."/>
            <person name="Ozouf-Costaz C."/>
            <person name="Bernot A."/>
            <person name="Nicaud S."/>
            <person name="Jaffe D."/>
            <person name="Fisher S."/>
            <person name="Lutfalla G."/>
            <person name="Dossat C."/>
            <person name="Segurens B."/>
            <person name="Dasilva C."/>
            <person name="Salanoubat M."/>
            <person name="Levy M."/>
            <person name="Boudet N."/>
            <person name="Castellano S."/>
            <person name="Anthouard V."/>
            <person name="Jubin C."/>
            <person name="Castelli V."/>
            <person name="Katinka M."/>
            <person name="Vacherie B."/>
            <person name="Biemont C."/>
            <person name="Skalli Z."/>
            <person name="Cattolico L."/>
            <person name="Poulain J."/>
            <person name="De Berardinis V."/>
            <person name="Cruaud C."/>
            <person name="Duprat S."/>
            <person name="Brottier P."/>
            <person name="Coutanceau J.-P."/>
            <person name="Gouzy J."/>
            <person name="Parra G."/>
            <person name="Lardier G."/>
            <person name="Chapple C."/>
            <person name="McKernan K.J."/>
            <person name="McEwan P."/>
            <person name="Bosak S."/>
            <person name="Kellis M."/>
            <person name="Volff J.-N."/>
            <person name="Guigo R."/>
            <person name="Zody M.C."/>
            <person name="Mesirov J."/>
            <person name="Lindblad-Toh K."/>
            <person name="Birren B."/>
            <person name="Nusbaum C."/>
            <person name="Kahn D."/>
            <person name="Robinson-Rechavi M."/>
            <person name="Laudet V."/>
            <person name="Schachter V."/>
            <person name="Quetier F."/>
            <person name="Saurin W."/>
            <person name="Scarpelli C."/>
            <person name="Wincker P."/>
            <person name="Lander E.S."/>
            <person name="Weissenbach J."/>
            <person name="Roest Crollius H."/>
        </authorList>
    </citation>
    <scope>NUCLEOTIDE SEQUENCE [LARGE SCALE GENOMIC DNA]</scope>
</reference>
<evidence type="ECO:0000259" key="11">
    <source>
        <dbReference type="PROSITE" id="PS50157"/>
    </source>
</evidence>
<feature type="domain" description="C2H2-type" evidence="11">
    <location>
        <begin position="486"/>
        <end position="513"/>
    </location>
</feature>
<dbReference type="PANTHER" id="PTHR14196">
    <property type="entry name" value="ODD-SKIPPED - RELATED"/>
    <property type="match status" value="1"/>
</dbReference>
<protein>
    <submittedName>
        <fullName evidence="12">(spotted green pufferfish) hypothetical protein</fullName>
    </submittedName>
</protein>